<proteinExistence type="predicted"/>
<dbReference type="Gene3D" id="3.10.450.710">
    <property type="entry name" value="Tgt2/MlaC"/>
    <property type="match status" value="1"/>
</dbReference>
<dbReference type="EMBL" id="JAXAFO010000001">
    <property type="protein sequence ID" value="MDX6847895.1"/>
    <property type="molecule type" value="Genomic_DNA"/>
</dbReference>
<evidence type="ECO:0000256" key="1">
    <source>
        <dbReference type="SAM" id="SignalP"/>
    </source>
</evidence>
<sequence>MSRDGLKSFIGRLGMWFSAALFTVAVNAQASDPYAIVEKVTGELVSAAQAQNTGGNKADYDAKVLKALEPVVAFDYIARVVMGDYYDAASAEQQVEFAEKFKAGLVASYAKGIANYADSDIQVLTGEPVGDKRRITVDQEVKHQGSVHKLSYTMGKNKQGEWKLINVVLNGANLGTSFVSQFEQLAQKYGGDVAKVIANWDASDV</sequence>
<protein>
    <submittedName>
        <fullName evidence="2">ABC transporter substrate-binding protein</fullName>
    </submittedName>
</protein>
<dbReference type="PANTHER" id="PTHR36573">
    <property type="entry name" value="INTERMEMBRANE PHOSPHOLIPID TRANSPORT SYSTEM BINDING PROTEIN MLAC"/>
    <property type="match status" value="1"/>
</dbReference>
<dbReference type="Pfam" id="PF05494">
    <property type="entry name" value="MlaC"/>
    <property type="match status" value="1"/>
</dbReference>
<dbReference type="PANTHER" id="PTHR36573:SF1">
    <property type="entry name" value="INTERMEMBRANE PHOSPHOLIPID TRANSPORT SYSTEM BINDING PROTEIN MLAC"/>
    <property type="match status" value="1"/>
</dbReference>
<dbReference type="Proteomes" id="UP001273505">
    <property type="component" value="Unassembled WGS sequence"/>
</dbReference>
<evidence type="ECO:0000313" key="3">
    <source>
        <dbReference type="Proteomes" id="UP001273505"/>
    </source>
</evidence>
<evidence type="ECO:0000313" key="2">
    <source>
        <dbReference type="EMBL" id="MDX6847895.1"/>
    </source>
</evidence>
<feature type="signal peptide" evidence="1">
    <location>
        <begin position="1"/>
        <end position="30"/>
    </location>
</feature>
<reference evidence="2 3" key="1">
    <citation type="submission" date="2023-11" db="EMBL/GenBank/DDBJ databases">
        <title>Gilvimarinus fulvus sp. nov., isolated from the surface of Kelp.</title>
        <authorList>
            <person name="Sun Y.Y."/>
            <person name="Gong Y."/>
            <person name="Du Z.J."/>
        </authorList>
    </citation>
    <scope>NUCLEOTIDE SEQUENCE [LARGE SCALE GENOMIC DNA]</scope>
    <source>
        <strain evidence="2 3">SDUM040013</strain>
    </source>
</reference>
<accession>A0ABU4RSK9</accession>
<dbReference type="InterPro" id="IPR008869">
    <property type="entry name" value="MlaC/ttg2D"/>
</dbReference>
<dbReference type="PIRSF" id="PIRSF004649">
    <property type="entry name" value="MlaC"/>
    <property type="match status" value="1"/>
</dbReference>
<keyword evidence="3" id="KW-1185">Reference proteome</keyword>
<gene>
    <name evidence="2" type="ORF">SCD92_00900</name>
</gene>
<comment type="caution">
    <text evidence="2">The sequence shown here is derived from an EMBL/GenBank/DDBJ whole genome shotgun (WGS) entry which is preliminary data.</text>
</comment>
<name>A0ABU4RSK9_9GAMM</name>
<feature type="chain" id="PRO_5047061938" evidence="1">
    <location>
        <begin position="31"/>
        <end position="205"/>
    </location>
</feature>
<dbReference type="RefSeq" id="WP_302724491.1">
    <property type="nucleotide sequence ID" value="NZ_JAULRU010000797.1"/>
</dbReference>
<organism evidence="2 3">
    <name type="scientific">Gilvimarinus gilvus</name>
    <dbReference type="NCBI Taxonomy" id="3058038"/>
    <lineage>
        <taxon>Bacteria</taxon>
        <taxon>Pseudomonadati</taxon>
        <taxon>Pseudomonadota</taxon>
        <taxon>Gammaproteobacteria</taxon>
        <taxon>Cellvibrionales</taxon>
        <taxon>Cellvibrionaceae</taxon>
        <taxon>Gilvimarinus</taxon>
    </lineage>
</organism>
<keyword evidence="1" id="KW-0732">Signal</keyword>
<dbReference type="InterPro" id="IPR042245">
    <property type="entry name" value="Tgt2/MlaC_sf"/>
</dbReference>